<organism evidence="1 2">
    <name type="scientific">Brachionus plicatilis</name>
    <name type="common">Marine rotifer</name>
    <name type="synonym">Brachionus muelleri</name>
    <dbReference type="NCBI Taxonomy" id="10195"/>
    <lineage>
        <taxon>Eukaryota</taxon>
        <taxon>Metazoa</taxon>
        <taxon>Spiralia</taxon>
        <taxon>Gnathifera</taxon>
        <taxon>Rotifera</taxon>
        <taxon>Eurotatoria</taxon>
        <taxon>Monogononta</taxon>
        <taxon>Pseudotrocha</taxon>
        <taxon>Ploima</taxon>
        <taxon>Brachionidae</taxon>
        <taxon>Brachionus</taxon>
    </lineage>
</organism>
<name>A0A3M7RTE8_BRAPC</name>
<dbReference type="Proteomes" id="UP000276133">
    <property type="component" value="Unassembled WGS sequence"/>
</dbReference>
<gene>
    <name evidence="1" type="ORF">BpHYR1_005018</name>
</gene>
<comment type="caution">
    <text evidence="1">The sequence shown here is derived from an EMBL/GenBank/DDBJ whole genome shotgun (WGS) entry which is preliminary data.</text>
</comment>
<proteinExistence type="predicted"/>
<reference evidence="1 2" key="1">
    <citation type="journal article" date="2018" name="Sci. Rep.">
        <title>Genomic signatures of local adaptation to the degree of environmental predictability in rotifers.</title>
        <authorList>
            <person name="Franch-Gras L."/>
            <person name="Hahn C."/>
            <person name="Garcia-Roger E.M."/>
            <person name="Carmona M.J."/>
            <person name="Serra M."/>
            <person name="Gomez A."/>
        </authorList>
    </citation>
    <scope>NUCLEOTIDE SEQUENCE [LARGE SCALE GENOMIC DNA]</scope>
    <source>
        <strain evidence="1">HYR1</strain>
    </source>
</reference>
<evidence type="ECO:0000313" key="2">
    <source>
        <dbReference type="Proteomes" id="UP000276133"/>
    </source>
</evidence>
<dbReference type="AlphaFoldDB" id="A0A3M7RTE8"/>
<keyword evidence="2" id="KW-1185">Reference proteome</keyword>
<sequence>MSLLINFNHLIVSTVNQQASVLIITLNKSNFAQIPKKIKLNYEPFKSKRSRYVRIINVTNSVKNLLNGIERPKLIY</sequence>
<evidence type="ECO:0000313" key="1">
    <source>
        <dbReference type="EMBL" id="RNA26618.1"/>
    </source>
</evidence>
<accession>A0A3M7RTE8</accession>
<protein>
    <submittedName>
        <fullName evidence="1">Uncharacterized protein</fullName>
    </submittedName>
</protein>
<dbReference type="EMBL" id="REGN01002705">
    <property type="protein sequence ID" value="RNA26618.1"/>
    <property type="molecule type" value="Genomic_DNA"/>
</dbReference>